<dbReference type="RefSeq" id="WP_344479723.1">
    <property type="nucleotide sequence ID" value="NZ_BAAASB010000013.1"/>
</dbReference>
<accession>A0ABW0AHK8</accession>
<protein>
    <submittedName>
        <fullName evidence="2">Uncharacterized protein</fullName>
    </submittedName>
</protein>
<keyword evidence="3" id="KW-1185">Reference proteome</keyword>
<feature type="region of interest" description="Disordered" evidence="1">
    <location>
        <begin position="27"/>
        <end position="48"/>
    </location>
</feature>
<sequence length="97" mass="10914">MAVRDSDSDGSRGWLLHAGDAYFHHGEVEHTPPLSHPVLDPVQQGAQTDAVARVAARDRLRDLLGDRDRDRDRDHAEEVTVFSAHDPWELARALMRP</sequence>
<name>A0ABW0AHK8_9ACTN</name>
<organism evidence="2 3">
    <name type="scientific">Streptomyces amakusaensis</name>
    <dbReference type="NCBI Taxonomy" id="67271"/>
    <lineage>
        <taxon>Bacteria</taxon>
        <taxon>Bacillati</taxon>
        <taxon>Actinomycetota</taxon>
        <taxon>Actinomycetes</taxon>
        <taxon>Kitasatosporales</taxon>
        <taxon>Streptomycetaceae</taxon>
        <taxon>Streptomyces</taxon>
    </lineage>
</organism>
<gene>
    <name evidence="2" type="ORF">ACFPRH_15985</name>
</gene>
<comment type="caution">
    <text evidence="2">The sequence shown here is derived from an EMBL/GenBank/DDBJ whole genome shotgun (WGS) entry which is preliminary data.</text>
</comment>
<evidence type="ECO:0000313" key="2">
    <source>
        <dbReference type="EMBL" id="MFC5153235.1"/>
    </source>
</evidence>
<dbReference type="Proteomes" id="UP001596160">
    <property type="component" value="Unassembled WGS sequence"/>
</dbReference>
<proteinExistence type="predicted"/>
<reference evidence="3" key="1">
    <citation type="journal article" date="2019" name="Int. J. Syst. Evol. Microbiol.">
        <title>The Global Catalogue of Microorganisms (GCM) 10K type strain sequencing project: providing services to taxonomists for standard genome sequencing and annotation.</title>
        <authorList>
            <consortium name="The Broad Institute Genomics Platform"/>
            <consortium name="The Broad Institute Genome Sequencing Center for Infectious Disease"/>
            <person name="Wu L."/>
            <person name="Ma J."/>
        </authorList>
    </citation>
    <scope>NUCLEOTIDE SEQUENCE [LARGE SCALE GENOMIC DNA]</scope>
    <source>
        <strain evidence="3">PCU 266</strain>
    </source>
</reference>
<dbReference type="EMBL" id="JBHSKP010000009">
    <property type="protein sequence ID" value="MFC5153235.1"/>
    <property type="molecule type" value="Genomic_DNA"/>
</dbReference>
<evidence type="ECO:0000313" key="3">
    <source>
        <dbReference type="Proteomes" id="UP001596160"/>
    </source>
</evidence>
<evidence type="ECO:0000256" key="1">
    <source>
        <dbReference type="SAM" id="MobiDB-lite"/>
    </source>
</evidence>